<dbReference type="Gene3D" id="1.10.490.10">
    <property type="entry name" value="Globins"/>
    <property type="match status" value="1"/>
</dbReference>
<reference evidence="3 4" key="1">
    <citation type="journal article" date="2020" name="ISME J.">
        <title>Comparative genomics reveals insights into cyanobacterial evolution and habitat adaptation.</title>
        <authorList>
            <person name="Chen M.Y."/>
            <person name="Teng W.K."/>
            <person name="Zhao L."/>
            <person name="Hu C.X."/>
            <person name="Zhou Y.K."/>
            <person name="Han B.P."/>
            <person name="Song L.R."/>
            <person name="Shu W.S."/>
        </authorList>
    </citation>
    <scope>NUCLEOTIDE SEQUENCE [LARGE SCALE GENOMIC DNA]</scope>
    <source>
        <strain evidence="3 4">FACHB-391</strain>
    </source>
</reference>
<dbReference type="InterPro" id="IPR009050">
    <property type="entry name" value="Globin-like_sf"/>
</dbReference>
<dbReference type="Pfam" id="PF00042">
    <property type="entry name" value="Globin"/>
    <property type="match status" value="1"/>
</dbReference>
<dbReference type="InterPro" id="IPR012292">
    <property type="entry name" value="Globin/Proto"/>
</dbReference>
<proteinExistence type="inferred from homology"/>
<dbReference type="Proteomes" id="UP000604661">
    <property type="component" value="Unassembled WGS sequence"/>
</dbReference>
<sequence>MRGDVLNEITDTVRELGRRHVSYSIRPEHYSTVGASLLWALEQTLRAQRWTDKVEAAWKSVHTILMSVMLEAIANVSSHFPRLIQTPLSPAALAA</sequence>
<protein>
    <recommendedName>
        <fullName evidence="2">Globin domain-containing protein</fullName>
    </recommendedName>
</protein>
<dbReference type="InterPro" id="IPR000971">
    <property type="entry name" value="Globin"/>
</dbReference>
<organism evidence="3 4">
    <name type="scientific">Nostoc linckia FACHB-391</name>
    <dbReference type="NCBI Taxonomy" id="2692906"/>
    <lineage>
        <taxon>Bacteria</taxon>
        <taxon>Bacillati</taxon>
        <taxon>Cyanobacteriota</taxon>
        <taxon>Cyanophyceae</taxon>
        <taxon>Nostocales</taxon>
        <taxon>Nostocaceae</taxon>
        <taxon>Nostoc</taxon>
    </lineage>
</organism>
<keyword evidence="4" id="KW-1185">Reference proteome</keyword>
<keyword evidence="1" id="KW-0349">Heme</keyword>
<comment type="caution">
    <text evidence="3">The sequence shown here is derived from an EMBL/GenBank/DDBJ whole genome shotgun (WGS) entry which is preliminary data.</text>
</comment>
<comment type="similarity">
    <text evidence="1">Belongs to the globin family.</text>
</comment>
<evidence type="ECO:0000313" key="3">
    <source>
        <dbReference type="EMBL" id="MBD2563715.1"/>
    </source>
</evidence>
<name>A0ABR8F1C1_NOSLI</name>
<dbReference type="EMBL" id="JACJTE010000034">
    <property type="protein sequence ID" value="MBD2563715.1"/>
    <property type="molecule type" value="Genomic_DNA"/>
</dbReference>
<keyword evidence="1" id="KW-0561">Oxygen transport</keyword>
<evidence type="ECO:0000313" key="4">
    <source>
        <dbReference type="Proteomes" id="UP000604661"/>
    </source>
</evidence>
<keyword evidence="1" id="KW-0408">Iron</keyword>
<feature type="domain" description="Globin" evidence="2">
    <location>
        <begin position="9"/>
        <end position="68"/>
    </location>
</feature>
<dbReference type="RefSeq" id="WP_190894102.1">
    <property type="nucleotide sequence ID" value="NZ_JACJTE010000034.1"/>
</dbReference>
<dbReference type="SUPFAM" id="SSF46458">
    <property type="entry name" value="Globin-like"/>
    <property type="match status" value="1"/>
</dbReference>
<gene>
    <name evidence="3" type="ORF">H6G95_24510</name>
</gene>
<accession>A0ABR8F1C1</accession>
<evidence type="ECO:0000259" key="2">
    <source>
        <dbReference type="Pfam" id="PF00042"/>
    </source>
</evidence>
<keyword evidence="1" id="KW-0813">Transport</keyword>
<evidence type="ECO:0000256" key="1">
    <source>
        <dbReference type="RuleBase" id="RU000356"/>
    </source>
</evidence>
<keyword evidence="1" id="KW-0479">Metal-binding</keyword>